<dbReference type="Proteomes" id="UP000801492">
    <property type="component" value="Unassembled WGS sequence"/>
</dbReference>
<keyword evidence="3" id="KW-1185">Reference proteome</keyword>
<evidence type="ECO:0000259" key="1">
    <source>
        <dbReference type="Pfam" id="PF03732"/>
    </source>
</evidence>
<proteinExistence type="predicted"/>
<feature type="domain" description="Retrotransposon gag" evidence="1">
    <location>
        <begin position="79"/>
        <end position="146"/>
    </location>
</feature>
<name>A0A8K0CHE9_IGNLU</name>
<dbReference type="InterPro" id="IPR005162">
    <property type="entry name" value="Retrotrans_gag_dom"/>
</dbReference>
<accession>A0A8K0CHE9</accession>
<comment type="caution">
    <text evidence="2">The sequence shown here is derived from an EMBL/GenBank/DDBJ whole genome shotgun (WGS) entry which is preliminary data.</text>
</comment>
<reference evidence="2" key="1">
    <citation type="submission" date="2019-08" db="EMBL/GenBank/DDBJ databases">
        <title>The genome of the North American firefly Photinus pyralis.</title>
        <authorList>
            <consortium name="Photinus pyralis genome working group"/>
            <person name="Fallon T.R."/>
            <person name="Sander Lower S.E."/>
            <person name="Weng J.-K."/>
        </authorList>
    </citation>
    <scope>NUCLEOTIDE SEQUENCE</scope>
    <source>
        <strain evidence="2">TRF0915ILg1</strain>
        <tissue evidence="2">Whole body</tissue>
    </source>
</reference>
<dbReference type="Pfam" id="PF03732">
    <property type="entry name" value="Retrotrans_gag"/>
    <property type="match status" value="1"/>
</dbReference>
<dbReference type="EMBL" id="VTPC01088070">
    <property type="protein sequence ID" value="KAF2886324.1"/>
    <property type="molecule type" value="Genomic_DNA"/>
</dbReference>
<evidence type="ECO:0000313" key="3">
    <source>
        <dbReference type="Proteomes" id="UP000801492"/>
    </source>
</evidence>
<evidence type="ECO:0000313" key="2">
    <source>
        <dbReference type="EMBL" id="KAF2886324.1"/>
    </source>
</evidence>
<organism evidence="2 3">
    <name type="scientific">Ignelater luminosus</name>
    <name type="common">Cucubano</name>
    <name type="synonym">Pyrophorus luminosus</name>
    <dbReference type="NCBI Taxonomy" id="2038154"/>
    <lineage>
        <taxon>Eukaryota</taxon>
        <taxon>Metazoa</taxon>
        <taxon>Ecdysozoa</taxon>
        <taxon>Arthropoda</taxon>
        <taxon>Hexapoda</taxon>
        <taxon>Insecta</taxon>
        <taxon>Pterygota</taxon>
        <taxon>Neoptera</taxon>
        <taxon>Endopterygota</taxon>
        <taxon>Coleoptera</taxon>
        <taxon>Polyphaga</taxon>
        <taxon>Elateriformia</taxon>
        <taxon>Elateroidea</taxon>
        <taxon>Elateridae</taxon>
        <taxon>Agrypninae</taxon>
        <taxon>Pyrophorini</taxon>
        <taxon>Ignelater</taxon>
    </lineage>
</organism>
<dbReference type="OrthoDB" id="6775742at2759"/>
<gene>
    <name evidence="2" type="ORF">ILUMI_19849</name>
</gene>
<sequence>MTSTSSADSDSSTSSTPRTSDFTIEFLCKLIPQEFSGDRYELGPFIANCNNANDLASDNQKTALLYYILSKITGRAKEQLAQQSFRNWNDLKEKLKTLYQDKKHYCQIMEDLNNCKQNLNESVSDFFQRLELLNSRALSATQQYTIDKTLLPGKLQSINEITLNRFIYHSTPQISQMLRWKDFTLNEAYAAAVAEERALNIYKSVEAAGVKERENALETNNAHEDGTSWKTVYLDGSWSKRSHGHNYDALSEMSSPAMEADMAVEEFSADEFVASYNMGKRLSLVQWHYSPWKRVTGQSSGKYFKKFMTSSIQTDEKAKARRRLLFDKETDALVERSRDEKLWREEMLPALKHFSMQCIDPGIVTGNITKNKRYIDSPYIKNAIKQREECRRIKPQRRKDSISIKTT</sequence>
<protein>
    <recommendedName>
        <fullName evidence="1">Retrotransposon gag domain-containing protein</fullName>
    </recommendedName>
</protein>
<dbReference type="AlphaFoldDB" id="A0A8K0CHE9"/>